<feature type="transmembrane region" description="Helical" evidence="1">
    <location>
        <begin position="34"/>
        <end position="53"/>
    </location>
</feature>
<dbReference type="AlphaFoldDB" id="A0A0F9XL42"/>
<name>A0A0F9XL42_9ZZZZ</name>
<keyword evidence="1" id="KW-1133">Transmembrane helix</keyword>
<feature type="transmembrane region" description="Helical" evidence="1">
    <location>
        <begin position="188"/>
        <end position="206"/>
    </location>
</feature>
<protein>
    <recommendedName>
        <fullName evidence="3">DUF401 family protein</fullName>
    </recommendedName>
</protein>
<feature type="transmembrane region" description="Helical" evidence="1">
    <location>
        <begin position="107"/>
        <end position="136"/>
    </location>
</feature>
<feature type="transmembrane region" description="Helical" evidence="1">
    <location>
        <begin position="157"/>
        <end position="176"/>
    </location>
</feature>
<feature type="transmembrane region" description="Helical" evidence="1">
    <location>
        <begin position="65"/>
        <end position="87"/>
    </location>
</feature>
<organism evidence="2">
    <name type="scientific">marine sediment metagenome</name>
    <dbReference type="NCBI Taxonomy" id="412755"/>
    <lineage>
        <taxon>unclassified sequences</taxon>
        <taxon>metagenomes</taxon>
        <taxon>ecological metagenomes</taxon>
    </lineage>
</organism>
<feature type="transmembrane region" description="Helical" evidence="1">
    <location>
        <begin position="337"/>
        <end position="367"/>
    </location>
</feature>
<reference evidence="2" key="1">
    <citation type="journal article" date="2015" name="Nature">
        <title>Complex archaea that bridge the gap between prokaryotes and eukaryotes.</title>
        <authorList>
            <person name="Spang A."/>
            <person name="Saw J.H."/>
            <person name="Jorgensen S.L."/>
            <person name="Zaremba-Niedzwiedzka K."/>
            <person name="Martijn J."/>
            <person name="Lind A.E."/>
            <person name="van Eijk R."/>
            <person name="Schleper C."/>
            <person name="Guy L."/>
            <person name="Ettema T.J."/>
        </authorList>
    </citation>
    <scope>NUCLEOTIDE SEQUENCE</scope>
</reference>
<dbReference type="PANTHER" id="PTHR39556:SF1">
    <property type="entry name" value="PROTEIN, PUTATIVE-RELATED"/>
    <property type="match status" value="1"/>
</dbReference>
<keyword evidence="1" id="KW-0472">Membrane</keyword>
<dbReference type="PANTHER" id="PTHR39556">
    <property type="entry name" value="PROTEIN, PUTATIVE-RELATED"/>
    <property type="match status" value="1"/>
</dbReference>
<evidence type="ECO:0000256" key="1">
    <source>
        <dbReference type="SAM" id="Phobius"/>
    </source>
</evidence>
<feature type="transmembrane region" description="Helical" evidence="1">
    <location>
        <begin position="227"/>
        <end position="249"/>
    </location>
</feature>
<accession>A0A0F9XL42</accession>
<feature type="transmembrane region" description="Helical" evidence="1">
    <location>
        <begin position="379"/>
        <end position="398"/>
    </location>
</feature>
<dbReference type="Pfam" id="PF04165">
    <property type="entry name" value="DUF401"/>
    <property type="match status" value="2"/>
</dbReference>
<comment type="caution">
    <text evidence="2">The sequence shown here is derived from an EMBL/GenBank/DDBJ whole genome shotgun (WGS) entry which is preliminary data.</text>
</comment>
<feature type="transmembrane region" description="Helical" evidence="1">
    <location>
        <begin position="269"/>
        <end position="287"/>
    </location>
</feature>
<sequence>MDGLWEMIEPVSALASMLGGFGLILLLTRVKVPIMVSILAGAAAVSLLFGRGIGETGSMMVAGLLRIDMLALSAIIISVIVLTQVMRKTGRLEEIVLSLRLLLRRPAVSMAAVPAMIGLLPMPGGALFSAPLVAAAAGKTNVSGVRLSAINFWFRHVWEYWWPLYPGVILAMQLVWDKTGTSEGRFLLFNMPLSIPMILGGLVLFVGSHPDLHISGPPPPRGTKRRLLRATSPIWIIILIYAAGKVALVLIGRWTGQQLDNGALGKTPILVGLATGLIWTIATSGLSRREIAVTFAAKTIYKMLLIVLMTMIYKHVIETVQAGRLMGEELAALHVPTAVVVAVLPLIAGLVLGVAVGFVGTAFPIILPLVADKPEVSAYIALAYAFGHMGQMLSPIHICHIVTIEYFKTNYRAMYPRILPPAILTAAGAVAYFLLLRWLLG</sequence>
<feature type="transmembrane region" description="Helical" evidence="1">
    <location>
        <begin position="299"/>
        <end position="317"/>
    </location>
</feature>
<evidence type="ECO:0008006" key="3">
    <source>
        <dbReference type="Google" id="ProtNLM"/>
    </source>
</evidence>
<feature type="transmembrane region" description="Helical" evidence="1">
    <location>
        <begin position="418"/>
        <end position="440"/>
    </location>
</feature>
<evidence type="ECO:0000313" key="2">
    <source>
        <dbReference type="EMBL" id="KKN92823.1"/>
    </source>
</evidence>
<dbReference type="EMBL" id="LAZR01000091">
    <property type="protein sequence ID" value="KKN92823.1"/>
    <property type="molecule type" value="Genomic_DNA"/>
</dbReference>
<feature type="transmembrane region" description="Helical" evidence="1">
    <location>
        <begin position="7"/>
        <end position="28"/>
    </location>
</feature>
<gene>
    <name evidence="2" type="ORF">LCGC14_0203510</name>
</gene>
<proteinExistence type="predicted"/>
<dbReference type="InterPro" id="IPR007294">
    <property type="entry name" value="DUF401"/>
</dbReference>
<keyword evidence="1" id="KW-0812">Transmembrane</keyword>